<reference evidence="9 10" key="1">
    <citation type="submission" date="2019-02" db="EMBL/GenBank/DDBJ databases">
        <title>Deep-cultivation of Planctomycetes and their phenomic and genomic characterization uncovers novel biology.</title>
        <authorList>
            <person name="Wiegand S."/>
            <person name="Jogler M."/>
            <person name="Boedeker C."/>
            <person name="Pinto D."/>
            <person name="Vollmers J."/>
            <person name="Rivas-Marin E."/>
            <person name="Kohn T."/>
            <person name="Peeters S.H."/>
            <person name="Heuer A."/>
            <person name="Rast P."/>
            <person name="Oberbeckmann S."/>
            <person name="Bunk B."/>
            <person name="Jeske O."/>
            <person name="Meyerdierks A."/>
            <person name="Storesund J.E."/>
            <person name="Kallscheuer N."/>
            <person name="Luecker S."/>
            <person name="Lage O.M."/>
            <person name="Pohl T."/>
            <person name="Merkel B.J."/>
            <person name="Hornburger P."/>
            <person name="Mueller R.-W."/>
            <person name="Bruemmer F."/>
            <person name="Labrenz M."/>
            <person name="Spormann A.M."/>
            <person name="Op den Camp H."/>
            <person name="Overmann J."/>
            <person name="Amann R."/>
            <person name="Jetten M.S.M."/>
            <person name="Mascher T."/>
            <person name="Medema M.H."/>
            <person name="Devos D.P."/>
            <person name="Kaster A.-K."/>
            <person name="Ovreas L."/>
            <person name="Rohde M."/>
            <person name="Galperin M.Y."/>
            <person name="Jogler C."/>
        </authorList>
    </citation>
    <scope>NUCLEOTIDE SEQUENCE [LARGE SCALE GENOMIC DNA]</scope>
    <source>
        <strain evidence="9 10">Pan189</strain>
    </source>
</reference>
<protein>
    <recommendedName>
        <fullName evidence="8">Arginine biosynthesis bifunctional protein ArgJ</fullName>
    </recommendedName>
    <domain>
        <recommendedName>
            <fullName evidence="8">Glutamate N-acetyltransferase</fullName>
            <ecNumber evidence="8">2.3.1.35</ecNumber>
        </recommendedName>
        <alternativeName>
            <fullName evidence="8">Ornithine acetyltransferase</fullName>
            <shortName evidence="8">OATase</shortName>
        </alternativeName>
        <alternativeName>
            <fullName evidence="8">Ornithine transacetylase</fullName>
        </alternativeName>
    </domain>
    <domain>
        <recommendedName>
            <fullName evidence="8">Amino-acid acetyltransferase</fullName>
            <ecNumber evidence="8">2.3.1.1</ecNumber>
        </recommendedName>
        <alternativeName>
            <fullName evidence="8">N-acetylglutamate synthase</fullName>
            <shortName evidence="8">AGSase</shortName>
        </alternativeName>
    </domain>
    <component>
        <recommendedName>
            <fullName evidence="8">Arginine biosynthesis bifunctional protein ArgJ alpha chain</fullName>
        </recommendedName>
    </component>
    <component>
        <recommendedName>
            <fullName evidence="8">Arginine biosynthesis bifunctional protein ArgJ beta chain</fullName>
        </recommendedName>
    </component>
</protein>
<keyword evidence="3 8" id="KW-0055">Arginine biosynthesis</keyword>
<dbReference type="GO" id="GO:0004358">
    <property type="term" value="F:L-glutamate N-acetyltransferase activity, acting on acetyl-L-ornithine as donor"/>
    <property type="evidence" value="ECO:0007669"/>
    <property type="project" value="UniProtKB-UniRule"/>
</dbReference>
<keyword evidence="5 8" id="KW-0808">Transferase</keyword>
<dbReference type="OrthoDB" id="9804242at2"/>
<feature type="site" description="Involved in the stabilization of negative charge on the oxyanion by the formation of the oxyanion hole" evidence="8">
    <location>
        <position position="110"/>
    </location>
</feature>
<dbReference type="InterPro" id="IPR016117">
    <property type="entry name" value="ArgJ-like_dom_sf"/>
</dbReference>
<evidence type="ECO:0000256" key="1">
    <source>
        <dbReference type="ARBA" id="ARBA00006774"/>
    </source>
</evidence>
<comment type="function">
    <text evidence="8">Catalyzes two activities which are involved in the cyclic version of arginine biosynthesis: the synthesis of N-acetylglutamate from glutamate and acetyl-CoA as the acetyl donor, and of ornithine by transacetylation between N(2)-acetylornithine and glutamate.</text>
</comment>
<dbReference type="Proteomes" id="UP000317318">
    <property type="component" value="Chromosome"/>
</dbReference>
<feature type="binding site" evidence="8">
    <location>
        <position position="400"/>
    </location>
    <ligand>
        <name>substrate</name>
    </ligand>
</feature>
<evidence type="ECO:0000256" key="5">
    <source>
        <dbReference type="ARBA" id="ARBA00022679"/>
    </source>
</evidence>
<dbReference type="GO" id="GO:0006592">
    <property type="term" value="P:ornithine biosynthetic process"/>
    <property type="evidence" value="ECO:0007669"/>
    <property type="project" value="TreeGrafter"/>
</dbReference>
<organism evidence="9 10">
    <name type="scientific">Stratiformator vulcanicus</name>
    <dbReference type="NCBI Taxonomy" id="2527980"/>
    <lineage>
        <taxon>Bacteria</taxon>
        <taxon>Pseudomonadati</taxon>
        <taxon>Planctomycetota</taxon>
        <taxon>Planctomycetia</taxon>
        <taxon>Planctomycetales</taxon>
        <taxon>Planctomycetaceae</taxon>
        <taxon>Stratiformator</taxon>
    </lineage>
</organism>
<dbReference type="Pfam" id="PF01960">
    <property type="entry name" value="ArgJ"/>
    <property type="match status" value="1"/>
</dbReference>
<evidence type="ECO:0000256" key="8">
    <source>
        <dbReference type="HAMAP-Rule" id="MF_01106"/>
    </source>
</evidence>
<evidence type="ECO:0000256" key="7">
    <source>
        <dbReference type="ARBA" id="ARBA00023315"/>
    </source>
</evidence>
<evidence type="ECO:0000256" key="3">
    <source>
        <dbReference type="ARBA" id="ARBA00022571"/>
    </source>
</evidence>
<name>A0A517R6Q1_9PLAN</name>
<comment type="catalytic activity">
    <reaction evidence="8">
        <text>N(2)-acetyl-L-ornithine + L-glutamate = N-acetyl-L-glutamate + L-ornithine</text>
        <dbReference type="Rhea" id="RHEA:15349"/>
        <dbReference type="ChEBI" id="CHEBI:29985"/>
        <dbReference type="ChEBI" id="CHEBI:44337"/>
        <dbReference type="ChEBI" id="CHEBI:46911"/>
        <dbReference type="ChEBI" id="CHEBI:57805"/>
        <dbReference type="EC" id="2.3.1.35"/>
    </reaction>
</comment>
<dbReference type="GO" id="GO:0006526">
    <property type="term" value="P:L-arginine biosynthetic process"/>
    <property type="evidence" value="ECO:0007669"/>
    <property type="project" value="UniProtKB-UniRule"/>
</dbReference>
<feature type="binding site" evidence="8">
    <location>
        <position position="175"/>
    </location>
    <ligand>
        <name>substrate</name>
    </ligand>
</feature>
<keyword evidence="6 8" id="KW-0068">Autocatalytic cleavage</keyword>
<dbReference type="Gene3D" id="3.10.20.340">
    <property type="entry name" value="ArgJ beta chain, C-terminal domain"/>
    <property type="match status" value="1"/>
</dbReference>
<dbReference type="NCBIfam" id="TIGR00120">
    <property type="entry name" value="ArgJ"/>
    <property type="match status" value="1"/>
</dbReference>
<keyword evidence="8" id="KW-0511">Multifunctional enzyme</keyword>
<sequence>MPDLHLPLGFQYAGVHCGVKSDAKKPDLSLFVSDRPCAAVGVYTQNRVVGAPVIVDRARTPSDSVRAVVINSGNANACTGERGVEDAQRMTALVAIAVDAAREDVLVCSTGIIGHHLPMEQIENGIGLAKGVLSGSAESLELAARGMMTTDTFPKIASRSEDWDGTIVTVTGACKGAAMIAPNMATMLAVVMTDVAIDATQASMILKEAVDESFNSISVDGHTSTSDTVLLLANGASGRPAETPEEIESVRSMVTLVCQNLAEMIIRDAEGAEHFVRIEIAGLPDRNDARKIAKTIAEGALCKTAITGNDPNWGRFVSAAGYSEVEFDLNQLSLDINGVRVFESGSPVVYDEALVSSRMAEGEVNLHLDFGGETDPAGPVVFLTSDLTAEYVRLNSEYTT</sequence>
<dbReference type="EC" id="2.3.1.1" evidence="8"/>
<proteinExistence type="inferred from homology"/>
<feature type="site" description="Cleavage; by autolysis" evidence="8">
    <location>
        <begin position="185"/>
        <end position="186"/>
    </location>
</feature>
<evidence type="ECO:0000256" key="4">
    <source>
        <dbReference type="ARBA" id="ARBA00022605"/>
    </source>
</evidence>
<dbReference type="SUPFAM" id="SSF56266">
    <property type="entry name" value="DmpA/ArgJ-like"/>
    <property type="match status" value="1"/>
</dbReference>
<dbReference type="GO" id="GO:0005737">
    <property type="term" value="C:cytoplasm"/>
    <property type="evidence" value="ECO:0007669"/>
    <property type="project" value="UniProtKB-SubCell"/>
</dbReference>
<dbReference type="GO" id="GO:0004042">
    <property type="term" value="F:L-glutamate N-acetyltransferase activity"/>
    <property type="evidence" value="ECO:0007669"/>
    <property type="project" value="UniProtKB-UniRule"/>
</dbReference>
<gene>
    <name evidence="8 9" type="primary">argJ</name>
    <name evidence="9" type="ORF">Pan189_39850</name>
</gene>
<comment type="subcellular location">
    <subcellularLocation>
        <location evidence="8">Cytoplasm</location>
    </subcellularLocation>
</comment>
<keyword evidence="4 8" id="KW-0028">Amino-acid biosynthesis</keyword>
<feature type="binding site" evidence="8">
    <location>
        <position position="149"/>
    </location>
    <ligand>
        <name>substrate</name>
    </ligand>
</feature>
<dbReference type="Gene3D" id="3.60.70.12">
    <property type="entry name" value="L-amino peptidase D-ALA esterase/amidase"/>
    <property type="match status" value="1"/>
</dbReference>
<dbReference type="PANTHER" id="PTHR23100:SF0">
    <property type="entry name" value="ARGININE BIOSYNTHESIS BIFUNCTIONAL PROTEIN ARGJ, MITOCHONDRIAL"/>
    <property type="match status" value="1"/>
</dbReference>
<dbReference type="EMBL" id="CP036268">
    <property type="protein sequence ID" value="QDT39576.1"/>
    <property type="molecule type" value="Genomic_DNA"/>
</dbReference>
<comment type="catalytic activity">
    <reaction evidence="8">
        <text>L-glutamate + acetyl-CoA = N-acetyl-L-glutamate + CoA + H(+)</text>
        <dbReference type="Rhea" id="RHEA:24292"/>
        <dbReference type="ChEBI" id="CHEBI:15378"/>
        <dbReference type="ChEBI" id="CHEBI:29985"/>
        <dbReference type="ChEBI" id="CHEBI:44337"/>
        <dbReference type="ChEBI" id="CHEBI:57287"/>
        <dbReference type="ChEBI" id="CHEBI:57288"/>
        <dbReference type="EC" id="2.3.1.1"/>
    </reaction>
</comment>
<dbReference type="CDD" id="cd02152">
    <property type="entry name" value="OAT"/>
    <property type="match status" value="1"/>
</dbReference>
<dbReference type="NCBIfam" id="NF003802">
    <property type="entry name" value="PRK05388.1"/>
    <property type="match status" value="1"/>
</dbReference>
<dbReference type="InterPro" id="IPR002813">
    <property type="entry name" value="Arg_biosynth_ArgJ"/>
</dbReference>
<keyword evidence="10" id="KW-1185">Reference proteome</keyword>
<comment type="pathway">
    <text evidence="8">Amino-acid biosynthesis; L-arginine biosynthesis; L-ornithine and N-acetyl-L-glutamate from L-glutamate and N(2)-acetyl-L-ornithine (cyclic): step 1/1.</text>
</comment>
<dbReference type="RefSeq" id="WP_145365707.1">
    <property type="nucleotide sequence ID" value="NZ_CP036268.1"/>
</dbReference>
<dbReference type="UniPathway" id="UPA00068">
    <property type="reaction ID" value="UER00106"/>
</dbReference>
<dbReference type="FunFam" id="3.60.70.12:FF:000001">
    <property type="entry name" value="Arginine biosynthesis bifunctional protein ArgJ, chloroplastic"/>
    <property type="match status" value="1"/>
</dbReference>
<feature type="binding site" evidence="8">
    <location>
        <position position="395"/>
    </location>
    <ligand>
        <name>substrate</name>
    </ligand>
</feature>
<feature type="site" description="Involved in the stabilization of negative charge on the oxyanion by the formation of the oxyanion hole" evidence="8">
    <location>
        <position position="111"/>
    </location>
</feature>
<dbReference type="KEGG" id="svp:Pan189_39850"/>
<accession>A0A517R6Q1</accession>
<feature type="chain" id="PRO_5023438452" description="Arginine biosynthesis bifunctional protein ArgJ beta chain" evidence="8">
    <location>
        <begin position="186"/>
        <end position="400"/>
    </location>
</feature>
<evidence type="ECO:0000256" key="2">
    <source>
        <dbReference type="ARBA" id="ARBA00011475"/>
    </source>
</evidence>
<dbReference type="PANTHER" id="PTHR23100">
    <property type="entry name" value="ARGININE BIOSYNTHESIS BIFUNCTIONAL PROTEIN ARGJ"/>
    <property type="match status" value="1"/>
</dbReference>
<feature type="binding site" evidence="8">
    <location>
        <position position="270"/>
    </location>
    <ligand>
        <name>substrate</name>
    </ligand>
</feature>
<dbReference type="HAMAP" id="MF_01106">
    <property type="entry name" value="ArgJ"/>
    <property type="match status" value="1"/>
</dbReference>
<keyword evidence="8" id="KW-0963">Cytoplasm</keyword>
<comment type="pathway">
    <text evidence="8">Amino-acid biosynthesis; L-arginine biosynthesis; N(2)-acetyl-L-ornithine from L-glutamate: step 1/4.</text>
</comment>
<evidence type="ECO:0000313" key="10">
    <source>
        <dbReference type="Proteomes" id="UP000317318"/>
    </source>
</evidence>
<dbReference type="InterPro" id="IPR042195">
    <property type="entry name" value="ArgJ_beta_C"/>
</dbReference>
<feature type="active site" description="Nucleophile" evidence="8">
    <location>
        <position position="186"/>
    </location>
</feature>
<evidence type="ECO:0000256" key="6">
    <source>
        <dbReference type="ARBA" id="ARBA00022813"/>
    </source>
</evidence>
<feature type="chain" id="PRO_5023438454" description="Arginine biosynthesis bifunctional protein ArgJ alpha chain" evidence="8">
    <location>
        <begin position="1"/>
        <end position="185"/>
    </location>
</feature>
<comment type="similarity">
    <text evidence="1 8">Belongs to the ArgJ family.</text>
</comment>
<feature type="binding site" evidence="8">
    <location>
        <position position="186"/>
    </location>
    <ligand>
        <name>substrate</name>
    </ligand>
</feature>
<dbReference type="EC" id="2.3.1.35" evidence="8"/>
<keyword evidence="7 8" id="KW-0012">Acyltransferase</keyword>
<dbReference type="AlphaFoldDB" id="A0A517R6Q1"/>
<evidence type="ECO:0000313" key="9">
    <source>
        <dbReference type="EMBL" id="QDT39576.1"/>
    </source>
</evidence>
<comment type="subunit">
    <text evidence="2 8">Heterotetramer of two alpha and two beta chains.</text>
</comment>